<feature type="transmembrane region" description="Helical" evidence="1">
    <location>
        <begin position="308"/>
        <end position="334"/>
    </location>
</feature>
<dbReference type="EMBL" id="KB207226">
    <property type="protein sequence ID" value="ELP83842.1"/>
    <property type="molecule type" value="Genomic_DNA"/>
</dbReference>
<protein>
    <submittedName>
        <fullName evidence="3">Uncharacterized protein</fullName>
    </submittedName>
</protein>
<gene>
    <name evidence="3" type="ORF">EIN_197850</name>
</gene>
<reference evidence="3 4" key="1">
    <citation type="submission" date="2012-10" db="EMBL/GenBank/DDBJ databases">
        <authorList>
            <person name="Zafar N."/>
            <person name="Inman J."/>
            <person name="Hall N."/>
            <person name="Lorenzi H."/>
            <person name="Caler E."/>
        </authorList>
    </citation>
    <scope>NUCLEOTIDE SEQUENCE [LARGE SCALE GENOMIC DNA]</scope>
    <source>
        <strain evidence="3 4">IP1</strain>
    </source>
</reference>
<proteinExistence type="predicted"/>
<dbReference type="Proteomes" id="UP000014680">
    <property type="component" value="Unassembled WGS sequence"/>
</dbReference>
<dbReference type="GeneID" id="14882827"/>
<dbReference type="AlphaFoldDB" id="A0A0A1TUQ3"/>
<dbReference type="KEGG" id="eiv:EIN_197850"/>
<evidence type="ECO:0000313" key="3">
    <source>
        <dbReference type="EMBL" id="ELP83842.1"/>
    </source>
</evidence>
<accession>A0A0A1TUQ3</accession>
<feature type="signal peptide" evidence="2">
    <location>
        <begin position="1"/>
        <end position="15"/>
    </location>
</feature>
<dbReference type="OrthoDB" id="26101at2759"/>
<keyword evidence="4" id="KW-1185">Reference proteome</keyword>
<feature type="chain" id="PRO_5012316899" evidence="2">
    <location>
        <begin position="16"/>
        <end position="353"/>
    </location>
</feature>
<keyword evidence="1" id="KW-0472">Membrane</keyword>
<evidence type="ECO:0000256" key="2">
    <source>
        <dbReference type="SAM" id="SignalP"/>
    </source>
</evidence>
<keyword evidence="1" id="KW-0812">Transmembrane</keyword>
<evidence type="ECO:0000313" key="4">
    <source>
        <dbReference type="Proteomes" id="UP000014680"/>
    </source>
</evidence>
<name>A0A0A1TUQ3_ENTIV</name>
<sequence>MRSFQFMFLLALALSAKILIIFEKHDEDAKQLYDVSSNSEILNDISSLQNFKRNNNTIAVIPFSIFSDPQKIPILIEFVAGKGSLVVCLTKQDTAQHSDILRSFHLSVDQYTKTVVSLRHNLTHQFVQFDSPQALFNRLQTIQQTSTVLFASFNPAFYSQVSNNSTSNDSESEMETPSKKKVKYTCDSPRQCILPQVTTATISSDDFTTPDFSGVQQRGLWLSMDGYNLMIYIDTCSSDCNTVIEVTTDCYRQLPVTFNGDKNCLISFYGKSGQSYKAHIIATTTKETCHVVTIMKETSETPSNTVNIWLIISTGIFCAILVITATTTVIYIIIKYKRTKRVPPKTDIEVSLN</sequence>
<organism evidence="3 4">
    <name type="scientific">Entamoeba invadens IP1</name>
    <dbReference type="NCBI Taxonomy" id="370355"/>
    <lineage>
        <taxon>Eukaryota</taxon>
        <taxon>Amoebozoa</taxon>
        <taxon>Evosea</taxon>
        <taxon>Archamoebae</taxon>
        <taxon>Mastigamoebida</taxon>
        <taxon>Entamoebidae</taxon>
        <taxon>Entamoeba</taxon>
    </lineage>
</organism>
<dbReference type="VEuPathDB" id="AmoebaDB:EIN_197850"/>
<keyword evidence="2" id="KW-0732">Signal</keyword>
<keyword evidence="1" id="KW-1133">Transmembrane helix</keyword>
<dbReference type="RefSeq" id="XP_004183188.1">
    <property type="nucleotide sequence ID" value="XM_004183140.1"/>
</dbReference>
<evidence type="ECO:0000256" key="1">
    <source>
        <dbReference type="SAM" id="Phobius"/>
    </source>
</evidence>